<feature type="signal peptide" evidence="1">
    <location>
        <begin position="1"/>
        <end position="20"/>
    </location>
</feature>
<evidence type="ECO:0000256" key="1">
    <source>
        <dbReference type="SAM" id="SignalP"/>
    </source>
</evidence>
<protein>
    <submittedName>
        <fullName evidence="2">Uncharacterized protein</fullName>
    </submittedName>
</protein>
<sequence length="145" mass="16996">MQLVKICIVLVYTLLEYCESDKTTGNVLDELGFNKLNENHEEEAREILKEHFDPNTTLMCEMRSLHRSLSDFQSTVLLQKKRGLEVELEHDLKVTLSDLAVLVHRLAISNYVLCETFKFNEDQRNQFNYLLEKCNNMISDLKKIL</sequence>
<accession>A0A1B6KJD3</accession>
<reference evidence="2" key="1">
    <citation type="submission" date="2015-11" db="EMBL/GenBank/DDBJ databases">
        <title>De novo transcriptome assembly of four potential Pierce s Disease insect vectors from Arizona vineyards.</title>
        <authorList>
            <person name="Tassone E.E."/>
        </authorList>
    </citation>
    <scope>NUCLEOTIDE SEQUENCE</scope>
</reference>
<dbReference type="EMBL" id="GEBQ01028414">
    <property type="protein sequence ID" value="JAT11563.1"/>
    <property type="molecule type" value="Transcribed_RNA"/>
</dbReference>
<evidence type="ECO:0000313" key="2">
    <source>
        <dbReference type="EMBL" id="JAT11563.1"/>
    </source>
</evidence>
<name>A0A1B6KJD3_9HEMI</name>
<dbReference type="AlphaFoldDB" id="A0A1B6KJD3"/>
<feature type="chain" id="PRO_5008586628" evidence="1">
    <location>
        <begin position="21"/>
        <end position="145"/>
    </location>
</feature>
<organism evidence="2">
    <name type="scientific">Graphocephala atropunctata</name>
    <dbReference type="NCBI Taxonomy" id="36148"/>
    <lineage>
        <taxon>Eukaryota</taxon>
        <taxon>Metazoa</taxon>
        <taxon>Ecdysozoa</taxon>
        <taxon>Arthropoda</taxon>
        <taxon>Hexapoda</taxon>
        <taxon>Insecta</taxon>
        <taxon>Pterygota</taxon>
        <taxon>Neoptera</taxon>
        <taxon>Paraneoptera</taxon>
        <taxon>Hemiptera</taxon>
        <taxon>Auchenorrhyncha</taxon>
        <taxon>Membracoidea</taxon>
        <taxon>Cicadellidae</taxon>
        <taxon>Cicadellinae</taxon>
        <taxon>Cicadellini</taxon>
        <taxon>Graphocephala</taxon>
    </lineage>
</organism>
<proteinExistence type="predicted"/>
<gene>
    <name evidence="2" type="ORF">g.5546</name>
</gene>
<keyword evidence="1" id="KW-0732">Signal</keyword>